<evidence type="ECO:0000256" key="13">
    <source>
        <dbReference type="ARBA" id="ARBA00023123"/>
    </source>
</evidence>
<dbReference type="Gene3D" id="1.20.120.720">
    <property type="entry name" value="Myosin VI head, motor domain, U50 subdomain"/>
    <property type="match status" value="1"/>
</dbReference>
<feature type="transmembrane region" description="Helical" evidence="20">
    <location>
        <begin position="210"/>
        <end position="232"/>
    </location>
</feature>
<evidence type="ECO:0000256" key="18">
    <source>
        <dbReference type="SAM" id="Coils"/>
    </source>
</evidence>
<feature type="region of interest" description="Actin-binding" evidence="17">
    <location>
        <begin position="1083"/>
        <end position="1105"/>
    </location>
</feature>
<proteinExistence type="inferred from homology"/>
<dbReference type="InterPro" id="IPR002710">
    <property type="entry name" value="Dilute_dom"/>
</dbReference>
<dbReference type="PRINTS" id="PR00193">
    <property type="entry name" value="MYOSINHEAVY"/>
</dbReference>
<evidence type="ECO:0000256" key="19">
    <source>
        <dbReference type="SAM" id="MobiDB-lite"/>
    </source>
</evidence>
<feature type="region of interest" description="Disordered" evidence="19">
    <location>
        <begin position="1570"/>
        <end position="1599"/>
    </location>
</feature>
<dbReference type="PANTHER" id="PTHR13140:SF797">
    <property type="entry name" value="MYOSIN-10"/>
    <property type="match status" value="1"/>
</dbReference>
<dbReference type="PROSITE" id="PS51844">
    <property type="entry name" value="SH3_LIKE"/>
    <property type="match status" value="1"/>
</dbReference>
<evidence type="ECO:0000259" key="23">
    <source>
        <dbReference type="PROSITE" id="PS51844"/>
    </source>
</evidence>
<evidence type="ECO:0000256" key="15">
    <source>
        <dbReference type="ARBA" id="ARBA00023175"/>
    </source>
</evidence>
<evidence type="ECO:0000256" key="10">
    <source>
        <dbReference type="ARBA" id="ARBA00022860"/>
    </source>
</evidence>
<dbReference type="EMBL" id="JADBGQ010000005">
    <property type="protein sequence ID" value="KAG5396509.1"/>
    <property type="molecule type" value="Genomic_DNA"/>
</dbReference>
<keyword evidence="25" id="KW-1185">Reference proteome</keyword>
<accession>A0ABQ7MG29</accession>
<feature type="region of interest" description="Disordered" evidence="19">
    <location>
        <begin position="1468"/>
        <end position="1488"/>
    </location>
</feature>
<dbReference type="Gene3D" id="1.10.10.820">
    <property type="match status" value="1"/>
</dbReference>
<keyword evidence="6 20" id="KW-0812">Transmembrane</keyword>
<dbReference type="SMART" id="SM00015">
    <property type="entry name" value="IQ"/>
    <property type="match status" value="4"/>
</dbReference>
<keyword evidence="11 20" id="KW-1133">Transmembrane helix</keyword>
<dbReference type="InterPro" id="IPR036018">
    <property type="entry name" value="MYSc_Myo11"/>
</dbReference>
<dbReference type="Proteomes" id="UP000823674">
    <property type="component" value="Chromosome A05"/>
</dbReference>
<dbReference type="InterPro" id="IPR036961">
    <property type="entry name" value="Kinesin_motor_dom_sf"/>
</dbReference>
<feature type="region of interest" description="Disordered" evidence="19">
    <location>
        <begin position="512"/>
        <end position="539"/>
    </location>
</feature>
<evidence type="ECO:0000256" key="16">
    <source>
        <dbReference type="ARBA" id="ARBA00023203"/>
    </source>
</evidence>
<dbReference type="PROSITE" id="PS51456">
    <property type="entry name" value="MYOSIN_MOTOR"/>
    <property type="match status" value="1"/>
</dbReference>
<evidence type="ECO:0000256" key="2">
    <source>
        <dbReference type="ARBA" id="ARBA00008049"/>
    </source>
</evidence>
<keyword evidence="10" id="KW-0112">Calmodulin-binding</keyword>
<feature type="transmembrane region" description="Helical" evidence="20">
    <location>
        <begin position="403"/>
        <end position="422"/>
    </location>
</feature>
<feature type="binding site" evidence="17">
    <location>
        <begin position="702"/>
        <end position="709"/>
    </location>
    <ligand>
        <name>ATP</name>
        <dbReference type="ChEBI" id="CHEBI:30616"/>
    </ligand>
</feature>
<feature type="compositionally biased region" description="Basic and acidic residues" evidence="19">
    <location>
        <begin position="1891"/>
        <end position="1920"/>
    </location>
</feature>
<feature type="region of interest" description="Disordered" evidence="19">
    <location>
        <begin position="1860"/>
        <end position="1943"/>
    </location>
</feature>
<keyword evidence="15 17" id="KW-0505">Motor protein</keyword>
<feature type="coiled-coil region" evidence="18">
    <location>
        <begin position="1358"/>
        <end position="1449"/>
    </location>
</feature>
<evidence type="ECO:0000256" key="3">
    <source>
        <dbReference type="ARBA" id="ARBA00022448"/>
    </source>
</evidence>
<reference evidence="24 25" key="1">
    <citation type="submission" date="2021-03" db="EMBL/GenBank/DDBJ databases">
        <authorList>
            <person name="King G.J."/>
            <person name="Bancroft I."/>
            <person name="Baten A."/>
            <person name="Bloomfield J."/>
            <person name="Borpatragohain P."/>
            <person name="He Z."/>
            <person name="Irish N."/>
            <person name="Irwin J."/>
            <person name="Liu K."/>
            <person name="Mauleon R.P."/>
            <person name="Moore J."/>
            <person name="Morris R."/>
            <person name="Ostergaard L."/>
            <person name="Wang B."/>
            <person name="Wells R."/>
        </authorList>
    </citation>
    <scope>NUCLEOTIDE SEQUENCE [LARGE SCALE GENOMIC DNA]</scope>
    <source>
        <strain evidence="24">R-o-18</strain>
        <tissue evidence="24">Leaf</tissue>
    </source>
</reference>
<feature type="transmembrane region" description="Helical" evidence="20">
    <location>
        <begin position="173"/>
        <end position="204"/>
    </location>
</feature>
<evidence type="ECO:0000256" key="7">
    <source>
        <dbReference type="ARBA" id="ARBA00022737"/>
    </source>
</evidence>
<feature type="coiled-coil region" evidence="18">
    <location>
        <begin position="1615"/>
        <end position="1684"/>
    </location>
</feature>
<evidence type="ECO:0000256" key="4">
    <source>
        <dbReference type="ARBA" id="ARBA00022475"/>
    </source>
</evidence>
<dbReference type="PANTHER" id="PTHR13140">
    <property type="entry name" value="MYOSIN"/>
    <property type="match status" value="1"/>
</dbReference>
<evidence type="ECO:0000259" key="21">
    <source>
        <dbReference type="PROSITE" id="PS51126"/>
    </source>
</evidence>
<evidence type="ECO:0000256" key="12">
    <source>
        <dbReference type="ARBA" id="ARBA00023054"/>
    </source>
</evidence>
<feature type="transmembrane region" description="Helical" evidence="20">
    <location>
        <begin position="94"/>
        <end position="115"/>
    </location>
</feature>
<keyword evidence="13 17" id="KW-0518">Myosin</keyword>
<feature type="compositionally biased region" description="Basic residues" evidence="19">
    <location>
        <begin position="523"/>
        <end position="532"/>
    </location>
</feature>
<keyword evidence="8 17" id="KW-0547">Nucleotide-binding</keyword>
<comment type="subcellular location">
    <subcellularLocation>
        <location evidence="1">Cell inner membrane</location>
        <topology evidence="1">Multi-pass membrane protein</topology>
    </subcellularLocation>
</comment>
<keyword evidence="14 20" id="KW-0472">Membrane</keyword>
<feature type="region of interest" description="Disordered" evidence="19">
    <location>
        <begin position="33"/>
        <end position="52"/>
    </location>
</feature>
<evidence type="ECO:0000256" key="1">
    <source>
        <dbReference type="ARBA" id="ARBA00004429"/>
    </source>
</evidence>
<dbReference type="InterPro" id="IPR018227">
    <property type="entry name" value="Amino_acid_transport_2"/>
</dbReference>
<evidence type="ECO:0000256" key="14">
    <source>
        <dbReference type="ARBA" id="ARBA00023136"/>
    </source>
</evidence>
<keyword evidence="16 17" id="KW-0009">Actin-binding</keyword>
<dbReference type="Pfam" id="PF00063">
    <property type="entry name" value="Myosin_head"/>
    <property type="match status" value="2"/>
</dbReference>
<dbReference type="Pfam" id="PF00612">
    <property type="entry name" value="IQ"/>
    <property type="match status" value="1"/>
</dbReference>
<feature type="compositionally biased region" description="Basic and acidic residues" evidence="19">
    <location>
        <begin position="1570"/>
        <end position="1595"/>
    </location>
</feature>
<feature type="compositionally biased region" description="Polar residues" evidence="19">
    <location>
        <begin position="10"/>
        <end position="21"/>
    </location>
</feature>
<name>A0ABQ7MG29_BRACM</name>
<comment type="caution">
    <text evidence="24">The sequence shown here is derived from an EMBL/GenBank/DDBJ whole genome shotgun (WGS) entry which is preliminary data.</text>
</comment>
<dbReference type="InterPro" id="IPR001609">
    <property type="entry name" value="Myosin_head_motor_dom-like"/>
</dbReference>
<keyword evidence="3" id="KW-0813">Transport</keyword>
<feature type="domain" description="Myosin motor" evidence="22">
    <location>
        <begin position="608"/>
        <end position="1202"/>
    </location>
</feature>
<evidence type="ECO:0008006" key="26">
    <source>
        <dbReference type="Google" id="ProtNLM"/>
    </source>
</evidence>
<dbReference type="InterPro" id="IPR000048">
    <property type="entry name" value="IQ_motif_EF-hand-BS"/>
</dbReference>
<evidence type="ECO:0000256" key="20">
    <source>
        <dbReference type="SAM" id="Phobius"/>
    </source>
</evidence>
<feature type="transmembrane region" description="Helical" evidence="20">
    <location>
        <begin position="239"/>
        <end position="258"/>
    </location>
</feature>
<keyword evidence="9 17" id="KW-0067">ATP-binding</keyword>
<organism evidence="24 25">
    <name type="scientific">Brassica rapa subsp. trilocularis</name>
    <dbReference type="NCBI Taxonomy" id="1813537"/>
    <lineage>
        <taxon>Eukaryota</taxon>
        <taxon>Viridiplantae</taxon>
        <taxon>Streptophyta</taxon>
        <taxon>Embryophyta</taxon>
        <taxon>Tracheophyta</taxon>
        <taxon>Spermatophyta</taxon>
        <taxon>Magnoliopsida</taxon>
        <taxon>eudicotyledons</taxon>
        <taxon>Gunneridae</taxon>
        <taxon>Pentapetalae</taxon>
        <taxon>rosids</taxon>
        <taxon>malvids</taxon>
        <taxon>Brassicales</taxon>
        <taxon>Brassicaceae</taxon>
        <taxon>Brassiceae</taxon>
        <taxon>Brassica</taxon>
    </lineage>
</organism>
<feature type="domain" description="Dilute" evidence="21">
    <location>
        <begin position="1720"/>
        <end position="2096"/>
    </location>
</feature>
<comment type="similarity">
    <text evidence="2">Belongs to the TRAFAC class myosin-kinesin ATPase superfamily. Myosin family. Plant myosin class XI subfamily.</text>
</comment>
<feature type="transmembrane region" description="Helical" evidence="20">
    <location>
        <begin position="278"/>
        <end position="299"/>
    </location>
</feature>
<dbReference type="Pfam" id="PF02736">
    <property type="entry name" value="Myosin_N"/>
    <property type="match status" value="1"/>
</dbReference>
<dbReference type="Gene3D" id="6.20.240.20">
    <property type="match status" value="1"/>
</dbReference>
<dbReference type="PROSITE" id="PS50096">
    <property type="entry name" value="IQ"/>
    <property type="match status" value="1"/>
</dbReference>
<evidence type="ECO:0000256" key="9">
    <source>
        <dbReference type="ARBA" id="ARBA00022840"/>
    </source>
</evidence>
<feature type="domain" description="Myosin N-terminal SH3-like" evidence="23">
    <location>
        <begin position="555"/>
        <end position="603"/>
    </location>
</feature>
<feature type="compositionally biased region" description="Basic and acidic residues" evidence="19">
    <location>
        <begin position="1873"/>
        <end position="1883"/>
    </location>
</feature>
<feature type="region of interest" description="Disordered" evidence="19">
    <location>
        <begin position="1"/>
        <end position="23"/>
    </location>
</feature>
<evidence type="ECO:0000256" key="17">
    <source>
        <dbReference type="PROSITE-ProRule" id="PRU00782"/>
    </source>
</evidence>
<dbReference type="Gene3D" id="1.20.58.530">
    <property type="match status" value="1"/>
</dbReference>
<feature type="transmembrane region" description="Helical" evidence="20">
    <location>
        <begin position="361"/>
        <end position="382"/>
    </location>
</feature>
<dbReference type="Gene3D" id="3.40.850.10">
    <property type="entry name" value="Kinesin motor domain"/>
    <property type="match status" value="1"/>
</dbReference>
<dbReference type="Pfam" id="PF01843">
    <property type="entry name" value="DIL"/>
    <property type="match status" value="1"/>
</dbReference>
<dbReference type="InterPro" id="IPR027417">
    <property type="entry name" value="P-loop_NTPase"/>
</dbReference>
<protein>
    <recommendedName>
        <fullName evidence="26">Myosin motor domain-containing protein</fullName>
    </recommendedName>
</protein>
<dbReference type="PROSITE" id="PS51126">
    <property type="entry name" value="DILUTE"/>
    <property type="match status" value="1"/>
</dbReference>
<feature type="compositionally biased region" description="Basic and acidic residues" evidence="19">
    <location>
        <begin position="1475"/>
        <end position="1486"/>
    </location>
</feature>
<dbReference type="Pfam" id="PF03222">
    <property type="entry name" value="Trp_Tyr_perm"/>
    <property type="match status" value="1"/>
</dbReference>
<dbReference type="CDD" id="cd01384">
    <property type="entry name" value="MYSc_Myo11"/>
    <property type="match status" value="1"/>
</dbReference>
<dbReference type="SMART" id="SM00242">
    <property type="entry name" value="MYSc"/>
    <property type="match status" value="1"/>
</dbReference>
<sequence>MSLPLRQHCLTPTKSHLSPQNALPRRSFLKLSDRRHTQTPPPPQLTIKDQKPISHNRSLYSPSLVRCSTDHDEPQSPHDEKIQTLQKPKNGKSFWAAVSLIIGTAVGPGMLGLPAATIRSGSIPSTIALLCSWVYVISSILLVAELSFAAMEEDNASEVSFTGLATKSFGDKFGVFVAFVYASLSFALMVACVSGIGSIVSQWFPTMNPLLANAIFPLVSGVLIGFFPFNAIDVTNRCLCFLMLFSITSLVAIGLSVARSNVLASFGQSCWKVSAVLPAVPVMVLTLGFHVITPFICNLAGDSVSDARRAVLVGGVVPFVMVLSWNLIVLGLARIKLPAGSSSAVDPISLLLSVNPSALSAVQGFAFSALATSLIGYAVSFPKQLLDTWRLVSKQSNGTDGRARVYANCFLFGVLPPAMAYIQQSRKKLRSWVLPGGNFSFYPCYKLVLSKRLFLSLRLQDEELWVEVKRMLRITSRFEGNLGITTLNILPGTPTWILCPLSLSLFPATRGRDKASKQEKQTKKNIQKKNSRKLLSTGKGKKSIKGFKAASVKVALGSCVWVEDTDEAWLDGEVVEANDDVVKVKCETKTVTAKVNAVHPKDPEFPELGVDDMTKLAYLHEPGVLLNLKSRYNANEIYTYTGNILIAVNPFKRLPHLYGNEIMERYKGSDFGDLSPHPFAVADSAYRKMINEGVSQAILVSGESGAGKTESTKMLMQYLAYMGGKAESEGRSVEQQVLEETERYKLGKPSTFHYLNQSNCHALSAFDDSKEYLDTRKAMDVVGITSEEQDAIFRVVAAILHLGNIEFVKGEESDAAEPKDDKSRFHLKVAAELFMCDEKALEDSLCKRVMVTRGESITKSLDPGSAALSRDALAKIVYSKLLVTTINNSIGQDPSSKYIIGVLDIYGFESFKTNSFEQFCINLTNEKLQQHFNQHVFKMEQEEYTKEEIDWSYIEFIDNQDVLDLIEKKPGGIIALIDEACMFPRSTHETLAQKLYQTFNSHKRFTKPKLARTDFTICHYAGDVTYQTELFLDKNKDYVVGEHQSLMNSSECSFVSSLFPKPREESSKSSKFSSIGSQFKQQLQSLLETLSTTEPHYVRCVKPNNVLKPDIFENLNVLHQLRCGGVMEAIRISCAGYPTRKSFSEFLTRFRILGPDATNKSFDEVDACKKLLAKVDLKGFQIGKTKVFLRAGQIAELDAHRAEALGHSAKIIQRKVLAYQSRKKYLMLQSASTEIQAFCRGHTARRQFKSMRREAASLRIQKQARTYIRQTAYKRLCVSAIYVQTGLRARAARVELQYRKKRRAAVIIQASLKPHFDDSDLSFVLSINNMRFLRMKKAAVTTQCGWRVKVARRELLKLKMAAKETGALQDAKNKLEKELGELTSCLELEKQMRMKLEEAKTQEVEELKAALDDMKLQLGETQESKSEEILKLQSALQDMQLEFEELSKDLEMTHDLAAENEHLKELVSSLQSKTDGTETKDKETSKLSEGQIKQEVPVIDHDVIIKLEAENEQLKTLVSSLEKKIDALDLKHDETSSNMREQLKESASSDYEIVSDLAAENERLKALVSSLEKKDNENDSPTEHKEGTHILKEEESVTDDVSVDNEMTNKLAAENKELYDLVDLLEKKVQETEKKYEEASKLCEERLQQVVDAETKLIELKTSMQMLEEKVSDMEAEEKILRQQALINSASKKMSPQVSFSGPPPMENGHHVSLAPIPSGKFGAMSFKRTLEQQPHNPEDNDNLTYWLTNTSTLLFLLQRSLKTHGTNGASANKPPQPTSFFGRMTQGFRSTSSASLSGDVVQQVDARVPALLFKQQLTAYVETIFGIFQENVKTELEPVLSSCIQGLKDSSHELYAENLSAETSEQNSPAKPSEEIPPDKLSEGNSPAKPSEEKPQEKTSEENTEAKTSEESPQEKTSKESPQAKTSEENPPATASAENSPEKPWQGIIDLLNRLLGTLKKNYVPMFLTQKIFSQTFQGINVHVFNSLLERECCTYHMGKKVNAWFNELEAWCSQATEEFVGSSWEELKHTRQAVVLLVTEQKSTIIYDDLTTNLCPALSTQQLYRICTFCKIDDNEDQNVSPDVISNLKLLITDEDEDSRSFLLDNDSSVPFAADEISNCMEEKEFANVKPAIELADNPNFQFLKG</sequence>
<evidence type="ECO:0000313" key="24">
    <source>
        <dbReference type="EMBL" id="KAG5396509.1"/>
    </source>
</evidence>
<evidence type="ECO:0000259" key="22">
    <source>
        <dbReference type="PROSITE" id="PS51456"/>
    </source>
</evidence>
<keyword evidence="5" id="KW-0997">Cell inner membrane</keyword>
<dbReference type="Gene3D" id="1.20.5.190">
    <property type="match status" value="2"/>
</dbReference>
<evidence type="ECO:0000256" key="8">
    <source>
        <dbReference type="ARBA" id="ARBA00022741"/>
    </source>
</evidence>
<feature type="transmembrane region" description="Helical" evidence="20">
    <location>
        <begin position="127"/>
        <end position="152"/>
    </location>
</feature>
<keyword evidence="7" id="KW-0677">Repeat</keyword>
<feature type="compositionally biased region" description="Basic and acidic residues" evidence="19">
    <location>
        <begin position="512"/>
        <end position="522"/>
    </location>
</feature>
<gene>
    <name evidence="24" type="primary">A05p014020.1_BraROA</name>
    <name evidence="24" type="ORF">IGI04_018323</name>
</gene>
<keyword evidence="12 18" id="KW-0175">Coiled coil</keyword>
<feature type="compositionally biased region" description="Polar residues" evidence="19">
    <location>
        <begin position="1861"/>
        <end position="1871"/>
    </location>
</feature>
<dbReference type="SMART" id="SM01132">
    <property type="entry name" value="DIL"/>
    <property type="match status" value="1"/>
</dbReference>
<dbReference type="SUPFAM" id="SSF52540">
    <property type="entry name" value="P-loop containing nucleoside triphosphate hydrolases"/>
    <property type="match status" value="2"/>
</dbReference>
<feature type="transmembrane region" description="Helical" evidence="20">
    <location>
        <begin position="311"/>
        <end position="333"/>
    </location>
</feature>
<dbReference type="InterPro" id="IPR004009">
    <property type="entry name" value="SH3_Myosin"/>
</dbReference>
<evidence type="ECO:0000256" key="11">
    <source>
        <dbReference type="ARBA" id="ARBA00022989"/>
    </source>
</evidence>
<keyword evidence="4" id="KW-1003">Cell membrane</keyword>
<evidence type="ECO:0000256" key="6">
    <source>
        <dbReference type="ARBA" id="ARBA00022692"/>
    </source>
</evidence>
<evidence type="ECO:0000313" key="25">
    <source>
        <dbReference type="Proteomes" id="UP000823674"/>
    </source>
</evidence>
<evidence type="ECO:0000256" key="5">
    <source>
        <dbReference type="ARBA" id="ARBA00022519"/>
    </source>
</evidence>